<evidence type="ECO:0000259" key="3">
    <source>
        <dbReference type="Pfam" id="PF04233"/>
    </source>
</evidence>
<evidence type="ECO:0000256" key="1">
    <source>
        <dbReference type="SAM" id="Coils"/>
    </source>
</evidence>
<dbReference type="NCBIfam" id="TIGR01641">
    <property type="entry name" value="phageSPP1_gp7"/>
    <property type="match status" value="1"/>
</dbReference>
<comment type="caution">
    <text evidence="4">The sequence shown here is derived from an EMBL/GenBank/DDBJ whole genome shotgun (WGS) entry which is preliminary data.</text>
</comment>
<organism evidence="4 5">
    <name type="scientific">Desulfatitalea alkaliphila</name>
    <dbReference type="NCBI Taxonomy" id="2929485"/>
    <lineage>
        <taxon>Bacteria</taxon>
        <taxon>Pseudomonadati</taxon>
        <taxon>Thermodesulfobacteriota</taxon>
        <taxon>Desulfobacteria</taxon>
        <taxon>Desulfobacterales</taxon>
        <taxon>Desulfosarcinaceae</taxon>
        <taxon>Desulfatitalea</taxon>
    </lineage>
</organism>
<evidence type="ECO:0000313" key="4">
    <source>
        <dbReference type="EMBL" id="MCJ8501411.1"/>
    </source>
</evidence>
<protein>
    <submittedName>
        <fullName evidence="4">Minor capsid protein</fullName>
    </submittedName>
</protein>
<dbReference type="EMBL" id="JALJRB010000013">
    <property type="protein sequence ID" value="MCJ8501411.1"/>
    <property type="molecule type" value="Genomic_DNA"/>
</dbReference>
<feature type="coiled-coil region" evidence="1">
    <location>
        <begin position="28"/>
        <end position="86"/>
    </location>
</feature>
<dbReference type="RefSeq" id="WP_246908988.1">
    <property type="nucleotide sequence ID" value="NZ_JALJRB010000013.1"/>
</dbReference>
<dbReference type="Proteomes" id="UP001165427">
    <property type="component" value="Unassembled WGS sequence"/>
</dbReference>
<gene>
    <name evidence="4" type="ORF">MRX98_12570</name>
</gene>
<feature type="domain" description="Phage head morphogenesis" evidence="3">
    <location>
        <begin position="160"/>
        <end position="274"/>
    </location>
</feature>
<accession>A0AA41R4A9</accession>
<feature type="region of interest" description="Disordered" evidence="2">
    <location>
        <begin position="646"/>
        <end position="708"/>
    </location>
</feature>
<keyword evidence="5" id="KW-1185">Reference proteome</keyword>
<keyword evidence="1" id="KW-0175">Coiled coil</keyword>
<evidence type="ECO:0000256" key="2">
    <source>
        <dbReference type="SAM" id="MobiDB-lite"/>
    </source>
</evidence>
<dbReference type="InterPro" id="IPR006528">
    <property type="entry name" value="Phage_head_morphogenesis_dom"/>
</dbReference>
<name>A0AA41R4A9_9BACT</name>
<evidence type="ECO:0000313" key="5">
    <source>
        <dbReference type="Proteomes" id="UP001165427"/>
    </source>
</evidence>
<proteinExistence type="predicted"/>
<dbReference type="Pfam" id="PF04233">
    <property type="entry name" value="Phage_Mu_F"/>
    <property type="match status" value="1"/>
</dbReference>
<sequence length="1523" mass="171495">MPSDLKERIQAATLKSLKSRNSYNDSITAQLTQSLNKAEQEVAQAILKYRSLGSLPDNKLAALKGLEKLQGELDDVLRQLKRDQTLVFRKSTKDAFKGGIAQGISELTSASLPFYADLKPEGIDKLATKVFTIVDTNALDFMTQYNLTLAGDVHRELSDGIKRTILSGIATGKGADDIVRDLGKVIIDKDSFRQAGSRVFSKAQYRMEMIARTEVLRSHNMGRLKFHERVGVQRLEWMAMNDERTCPVCGPLDGKTFPIDKFPQQPAHPHCRCTNLVAWPMSICGSDLSAQAAPTASQGDACILPPHALEGMADAQAKENAKLKDAFENGNADDLTALTVKQLQTLSKENGISIARTKADFIKLLDQAEPGIDHSTLSGTGLKAKLKEHKIGLLRTKEDLIGLLSQKQAELKQAQLIAQQMSKLPPVEGLDGMPVSQLKEMAKSNGISLNMTKQETIELLDKLEPGIDHTSLKGKELLAKKKQYGIGVLKNKQQLVEALQKKAGTDLAESAKKKAADEAKQLLVKKQKELVEKAAAGVHLPESPLDYTSFISQVSDAEKALASAKELPQELLAGHAKEIALKKQLFQEQISKLKSSELKSIAKDTQLKHWQWASKDDLVTLFTETDPGKIGEAQSNIESKWQKWAEKHSGKKAKIAPAKEKKPAPKPSVEPKAKPPSFAQKGAEFETADQKWNEKSATGKFNKSGKANVGGAHEKEFWTDENGDKWLFKPAKKSKDNFIAHGEEAAYKIGRLIDPDAIEVRNIQLNGRTGSIQKWRTDLKSEIDFRNILPEDLTTVELEQLQREHVVDWLIANHDGHSKQFIRGRNGHVYGIDKGQAFKHLGKDNLSLDYHPNSAFGEEEPFYNKVFRAAKDGKVNFDPQVTLKYIQEVEKISDDTYLDIIRPYAEGRFGKDKIGLDKFYEQALQRKHDLRKDFERYYGDVLGRKDFSFSSLQTKPGIKKLLQDADEKIIDDAGKLGWQGKTLPFDSGDVEDQNALIFTETFKGKQRTVVKMKIRPDTDSKITALLREQLDLVELKKGQPLQDDTFFSTILEAVKNVNFHVGDGNYNRTKLAKAEKLRTRLLVLARSKDPEVKKMADSYIKWLDEIKEAVDWDRATNGVFEQYLPELPKQVKPKKPDFKVTRGKVTHTKRRISGGKITVEMDDVDNYGMFNRDSRMQDGLQFTADFDDGTRLKYRPWDNTNLYAQRGELEIVIDGDASGKKVEALMTKLDKLGIDARISSPENAEQMYLEKMAYIRKVDHTAEYKRLQKRLDDRDASVNERVQTLRGYWQKELNVDDITKLPDYDPMGAYQAGFLDRGLKGGYRHQYRFDITEEDLEKKMKDYSLVHRLTNNEGMSDFIDTILENNGAMVSTVEKMRMGVPPGGMSPVADMQTGGASYFFTRIQKKPTRDAPPALYFKKSMLRRMDAISYSHDAYGKVVDDYVRKNRGNNIDDWKNFSGKSGNETIFKYSVTLLDNIEYIVANSAAERQKIIKSFTSRGNKKLPDGRKIEDIVHTPSTWNTRK</sequence>
<feature type="compositionally biased region" description="Basic and acidic residues" evidence="2">
    <location>
        <begin position="657"/>
        <end position="673"/>
    </location>
</feature>
<reference evidence="4" key="1">
    <citation type="submission" date="2022-04" db="EMBL/GenBank/DDBJ databases">
        <title>Desulfatitalea alkaliphila sp. nov., a novel anaerobic sulfate-reducing bacterium isolated from terrestrial mud volcano, Taman Peninsula, Russia.</title>
        <authorList>
            <person name="Khomyakova M.A."/>
            <person name="Merkel A.Y."/>
            <person name="Slobodkin A.I."/>
        </authorList>
    </citation>
    <scope>NUCLEOTIDE SEQUENCE</scope>
    <source>
        <strain evidence="4">M08but</strain>
    </source>
</reference>